<dbReference type="RefSeq" id="WP_133190993.1">
    <property type="nucleotide sequence ID" value="NZ_SMOD01000090.1"/>
</dbReference>
<dbReference type="AlphaFoldDB" id="A0A4R5L0I3"/>
<feature type="transmembrane region" description="Helical" evidence="1">
    <location>
        <begin position="160"/>
        <end position="179"/>
    </location>
</feature>
<evidence type="ECO:0008006" key="4">
    <source>
        <dbReference type="Google" id="ProtNLM"/>
    </source>
</evidence>
<feature type="transmembrane region" description="Helical" evidence="1">
    <location>
        <begin position="228"/>
        <end position="246"/>
    </location>
</feature>
<evidence type="ECO:0000313" key="3">
    <source>
        <dbReference type="Proteomes" id="UP000295606"/>
    </source>
</evidence>
<evidence type="ECO:0000313" key="2">
    <source>
        <dbReference type="EMBL" id="TDG01946.1"/>
    </source>
</evidence>
<protein>
    <recommendedName>
        <fullName evidence="4">Glycosyltransferase RgtA/B/C/D-like domain-containing protein</fullName>
    </recommendedName>
</protein>
<keyword evidence="1" id="KW-0812">Transmembrane</keyword>
<reference evidence="2 3" key="1">
    <citation type="submission" date="2019-03" db="EMBL/GenBank/DDBJ databases">
        <title>Paraburkholderia sp. isolated from native Mimosa gymnas in Guartela State Park, Brazil.</title>
        <authorList>
            <person name="Paulitsch F."/>
            <person name="Hungria M."/>
            <person name="Delamuta J.R.M."/>
            <person name="Ribeiro R.A."/>
            <person name="Dall'Agnol R."/>
            <person name="Silva J.S.B."/>
        </authorList>
    </citation>
    <scope>NUCLEOTIDE SEQUENCE [LARGE SCALE GENOMIC DNA]</scope>
    <source>
        <strain evidence="2 3">CNPSo 3008</strain>
    </source>
</reference>
<comment type="caution">
    <text evidence="2">The sequence shown here is derived from an EMBL/GenBank/DDBJ whole genome shotgun (WGS) entry which is preliminary data.</text>
</comment>
<evidence type="ECO:0000256" key="1">
    <source>
        <dbReference type="SAM" id="Phobius"/>
    </source>
</evidence>
<name>A0A4R5L0I3_9BURK</name>
<feature type="transmembrane region" description="Helical" evidence="1">
    <location>
        <begin position="104"/>
        <end position="123"/>
    </location>
</feature>
<gene>
    <name evidence="2" type="ORF">E1N52_42355</name>
</gene>
<accession>A0A4R5L0I3</accession>
<keyword evidence="1" id="KW-1133">Transmembrane helix</keyword>
<feature type="transmembrane region" description="Helical" evidence="1">
    <location>
        <begin position="135"/>
        <end position="154"/>
    </location>
</feature>
<organism evidence="2 3">
    <name type="scientific">Paraburkholderia guartelaensis</name>
    <dbReference type="NCBI Taxonomy" id="2546446"/>
    <lineage>
        <taxon>Bacteria</taxon>
        <taxon>Pseudomonadati</taxon>
        <taxon>Pseudomonadota</taxon>
        <taxon>Betaproteobacteria</taxon>
        <taxon>Burkholderiales</taxon>
        <taxon>Burkholderiaceae</taxon>
        <taxon>Paraburkholderia</taxon>
    </lineage>
</organism>
<sequence length="597" mass="66103">MKTEDRKNKATEIGSFYIGVLLAICAVVAGYVVLSTLAWQSRNLIPVPWYDDMYDHVRMHNAMTDFRTFMAYMISPHNEHRIFTTRLVSLIDERFFTGREFSQVLTTNLLQILGGVVSWVVFLRSGLFENRYLRLSLLSLILLFFINPNFLYTLFVPFQLQFAVMTFICVVTAFVMSNASAKEGPEPAKLIAALLALAFVGTFTLGNSPIVFIAAAATSIVLRWKRSTTVTLAVLAIIHTAIMLAITPTTGERSHNVLEILKFSLMYIGGPFIRADPWPGNFVTWGDSPHTATVCGIILFVGAVGFAIARLIRPGLGGRLAVFGFVLLVIVIGTSFAGGLARAQYGIVSGALTKKYASFAALAWLGFYAVVAGVLFQANKSRRQYVPASMLAAFGVMLSFTLLTLDREEQLWKKSRDTAWEAALVGFIQINDQGELRQMDVNEKEAAEYMEYAKRHNLGVFAYFPFRIGDDASAFFATRTETACRSEVQRVTAMTGQSTRYFDVAGAPAIISGWAWMTDERKPATTVIAVDSTNHIVGAARSTRKSGRAEEWIGQSFDQNLGWYGYARPMVWDGIKFYALTSSGKQFCPMGSLGSVR</sequence>
<dbReference type="OrthoDB" id="9122341at2"/>
<dbReference type="Proteomes" id="UP000295606">
    <property type="component" value="Unassembled WGS sequence"/>
</dbReference>
<keyword evidence="1" id="KW-0472">Membrane</keyword>
<proteinExistence type="predicted"/>
<feature type="transmembrane region" description="Helical" evidence="1">
    <location>
        <begin position="388"/>
        <end position="405"/>
    </location>
</feature>
<feature type="transmembrane region" description="Helical" evidence="1">
    <location>
        <begin position="320"/>
        <end position="341"/>
    </location>
</feature>
<feature type="transmembrane region" description="Helical" evidence="1">
    <location>
        <begin position="16"/>
        <end position="39"/>
    </location>
</feature>
<feature type="transmembrane region" description="Helical" evidence="1">
    <location>
        <begin position="356"/>
        <end position="376"/>
    </location>
</feature>
<feature type="transmembrane region" description="Helical" evidence="1">
    <location>
        <begin position="258"/>
        <end position="275"/>
    </location>
</feature>
<dbReference type="EMBL" id="SMOD01000090">
    <property type="protein sequence ID" value="TDG01946.1"/>
    <property type="molecule type" value="Genomic_DNA"/>
</dbReference>
<feature type="transmembrane region" description="Helical" evidence="1">
    <location>
        <begin position="290"/>
        <end position="308"/>
    </location>
</feature>
<feature type="transmembrane region" description="Helical" evidence="1">
    <location>
        <begin position="191"/>
        <end position="222"/>
    </location>
</feature>